<dbReference type="Pfam" id="PF24838">
    <property type="entry name" value="8xMP"/>
    <property type="match status" value="1"/>
</dbReference>
<evidence type="ECO:0000256" key="1">
    <source>
        <dbReference type="SAM" id="Phobius"/>
    </source>
</evidence>
<evidence type="ECO:0008006" key="4">
    <source>
        <dbReference type="Google" id="ProtNLM"/>
    </source>
</evidence>
<evidence type="ECO:0000313" key="3">
    <source>
        <dbReference type="Proteomes" id="UP000294194"/>
    </source>
</evidence>
<accession>A0A4Q9GW93</accession>
<dbReference type="EMBL" id="SISG01000001">
    <property type="protein sequence ID" value="TBN56480.1"/>
    <property type="molecule type" value="Genomic_DNA"/>
</dbReference>
<sequence length="176" mass="19390">MRVTNDDSIDKVLFPAGIPESEGDIRLTFELYKIMVASSEGLVARRQGVNTFFLTLNGAALTACGLILSTAQTGPHKALALLALTVTGAILAHAWRSLLVSFGQLNTGKFVVINRLEQLFPAAIFFAEWQALGQGKQPEKYRTFTSREMWTPLAFFWIYVIASIVEALVWVGLLVL</sequence>
<keyword evidence="1" id="KW-0812">Transmembrane</keyword>
<dbReference type="AlphaFoldDB" id="A0A4Q9GW93"/>
<gene>
    <name evidence="2" type="ORF">EYE40_03175</name>
</gene>
<protein>
    <recommendedName>
        <fullName evidence="4">Small integral membrane protein</fullName>
    </recommendedName>
</protein>
<dbReference type="InterPro" id="IPR056918">
    <property type="entry name" value="8xMP"/>
</dbReference>
<keyword evidence="3" id="KW-1185">Reference proteome</keyword>
<reference evidence="3" key="1">
    <citation type="submission" date="2019-02" db="EMBL/GenBank/DDBJ databases">
        <title>Glaciihabitans arcticus sp. nov., a psychrotolerant bacterium isolated from polar soil.</title>
        <authorList>
            <person name="Dahal R.H."/>
        </authorList>
    </citation>
    <scope>NUCLEOTIDE SEQUENCE [LARGE SCALE GENOMIC DNA]</scope>
    <source>
        <strain evidence="3">RP-3-7</strain>
    </source>
</reference>
<dbReference type="Proteomes" id="UP000294194">
    <property type="component" value="Unassembled WGS sequence"/>
</dbReference>
<keyword evidence="1" id="KW-0472">Membrane</keyword>
<feature type="transmembrane region" description="Helical" evidence="1">
    <location>
        <begin position="154"/>
        <end position="175"/>
    </location>
</feature>
<name>A0A4Q9GW93_9MICO</name>
<comment type="caution">
    <text evidence="2">The sequence shown here is derived from an EMBL/GenBank/DDBJ whole genome shotgun (WGS) entry which is preliminary data.</text>
</comment>
<organism evidence="2 3">
    <name type="scientific">Glaciihabitans arcticus</name>
    <dbReference type="NCBI Taxonomy" id="2668039"/>
    <lineage>
        <taxon>Bacteria</taxon>
        <taxon>Bacillati</taxon>
        <taxon>Actinomycetota</taxon>
        <taxon>Actinomycetes</taxon>
        <taxon>Micrococcales</taxon>
        <taxon>Microbacteriaceae</taxon>
        <taxon>Glaciihabitans</taxon>
    </lineage>
</organism>
<evidence type="ECO:0000313" key="2">
    <source>
        <dbReference type="EMBL" id="TBN56480.1"/>
    </source>
</evidence>
<keyword evidence="1" id="KW-1133">Transmembrane helix</keyword>
<proteinExistence type="predicted"/>
<feature type="transmembrane region" description="Helical" evidence="1">
    <location>
        <begin position="78"/>
        <end position="95"/>
    </location>
</feature>
<feature type="transmembrane region" description="Helical" evidence="1">
    <location>
        <begin position="52"/>
        <end position="71"/>
    </location>
</feature>